<evidence type="ECO:0000313" key="1">
    <source>
        <dbReference type="EMBL" id="MFD0763110.1"/>
    </source>
</evidence>
<accession>A0ABW2Z9F0</accession>
<sequence>MKAKELIGKIIIQENIDTVDENKIPKTFVINVPDPYESYYSRFTDINKPISIIFVTKNPTSFENILRATKKINEEYHLELDAAKCEVTIDSRKLNGIRVKGINRYTEIGEIQQHYADEGYEFAKSEKFTDVDSLIRINKFFNVIELENGIYQDHHENDVYYIEVPRLMSWSEFRTITFEVKNNMTDKNYDIAKGIFYTNGGITEMLRIVKPKATIELLKIIQQKYIDKLD</sequence>
<dbReference type="EMBL" id="JBHTIC010000020">
    <property type="protein sequence ID" value="MFD0763110.1"/>
    <property type="molecule type" value="Genomic_DNA"/>
</dbReference>
<proteinExistence type="predicted"/>
<name>A0ABW2Z9F0_9FLAO</name>
<evidence type="ECO:0000313" key="2">
    <source>
        <dbReference type="Proteomes" id="UP001597032"/>
    </source>
</evidence>
<keyword evidence="2" id="KW-1185">Reference proteome</keyword>
<dbReference type="RefSeq" id="WP_298287003.1">
    <property type="nucleotide sequence ID" value="NZ_JBHTIC010000020.1"/>
</dbReference>
<reference evidence="2" key="1">
    <citation type="journal article" date="2019" name="Int. J. Syst. Evol. Microbiol.">
        <title>The Global Catalogue of Microorganisms (GCM) 10K type strain sequencing project: providing services to taxonomists for standard genome sequencing and annotation.</title>
        <authorList>
            <consortium name="The Broad Institute Genomics Platform"/>
            <consortium name="The Broad Institute Genome Sequencing Center for Infectious Disease"/>
            <person name="Wu L."/>
            <person name="Ma J."/>
        </authorList>
    </citation>
    <scope>NUCLEOTIDE SEQUENCE [LARGE SCALE GENOMIC DNA]</scope>
    <source>
        <strain evidence="2">CCUG 60022</strain>
    </source>
</reference>
<gene>
    <name evidence="1" type="ORF">ACFQZW_13555</name>
</gene>
<dbReference type="Proteomes" id="UP001597032">
    <property type="component" value="Unassembled WGS sequence"/>
</dbReference>
<comment type="caution">
    <text evidence="1">The sequence shown here is derived from an EMBL/GenBank/DDBJ whole genome shotgun (WGS) entry which is preliminary data.</text>
</comment>
<organism evidence="1 2">
    <name type="scientific">Lutibacter aestuarii</name>
    <dbReference type="NCBI Taxonomy" id="861111"/>
    <lineage>
        <taxon>Bacteria</taxon>
        <taxon>Pseudomonadati</taxon>
        <taxon>Bacteroidota</taxon>
        <taxon>Flavobacteriia</taxon>
        <taxon>Flavobacteriales</taxon>
        <taxon>Flavobacteriaceae</taxon>
        <taxon>Lutibacter</taxon>
    </lineage>
</organism>
<protein>
    <submittedName>
        <fullName evidence="1">Uncharacterized protein</fullName>
    </submittedName>
</protein>